<feature type="transmembrane region" description="Helical" evidence="2">
    <location>
        <begin position="12"/>
        <end position="37"/>
    </location>
</feature>
<evidence type="ECO:0000313" key="3">
    <source>
        <dbReference type="EMBL" id="KAK9014212.1"/>
    </source>
</evidence>
<dbReference type="EMBL" id="JBBPBN010000021">
    <property type="protein sequence ID" value="KAK9014212.1"/>
    <property type="molecule type" value="Genomic_DNA"/>
</dbReference>
<evidence type="ECO:0000313" key="4">
    <source>
        <dbReference type="Proteomes" id="UP001396334"/>
    </source>
</evidence>
<protein>
    <submittedName>
        <fullName evidence="3">Uncharacterized protein</fullName>
    </submittedName>
</protein>
<feature type="region of interest" description="Disordered" evidence="1">
    <location>
        <begin position="177"/>
        <end position="211"/>
    </location>
</feature>
<name>A0ABR2RNE2_9ROSI</name>
<keyword evidence="2" id="KW-1133">Transmembrane helix</keyword>
<gene>
    <name evidence="3" type="ORF">V6N11_005377</name>
</gene>
<proteinExistence type="predicted"/>
<keyword evidence="2" id="KW-0472">Membrane</keyword>
<evidence type="ECO:0000256" key="1">
    <source>
        <dbReference type="SAM" id="MobiDB-lite"/>
    </source>
</evidence>
<evidence type="ECO:0000256" key="2">
    <source>
        <dbReference type="SAM" id="Phobius"/>
    </source>
</evidence>
<sequence length="211" mass="23176">MASALPGAVSMALVFSSFLLARGVSSIFFGSGFWSWFPTVVRWRRFLPTTHSSTPRKISTLIFCFCRRFDYSEGVFPTDVPEYRFWVSQQGAKFNTCIQNFHDDSSNVEVASQVFETDGAGARQLILDGGDSELQKQLPTYVDSATVGGMESTHTPVSNLETIFSPLLEPIQMHGEVNIDNDAGGNDGPELPTFGADDSDDRSSFGSQTLF</sequence>
<comment type="caution">
    <text evidence="3">The sequence shown here is derived from an EMBL/GenBank/DDBJ whole genome shotgun (WGS) entry which is preliminary data.</text>
</comment>
<accession>A0ABR2RNE2</accession>
<keyword evidence="4" id="KW-1185">Reference proteome</keyword>
<reference evidence="3 4" key="1">
    <citation type="journal article" date="2024" name="G3 (Bethesda)">
        <title>Genome assembly of Hibiscus sabdariffa L. provides insights into metabolisms of medicinal natural products.</title>
        <authorList>
            <person name="Kim T."/>
        </authorList>
    </citation>
    <scope>NUCLEOTIDE SEQUENCE [LARGE SCALE GENOMIC DNA]</scope>
    <source>
        <strain evidence="3">TK-2024</strain>
        <tissue evidence="3">Old leaves</tissue>
    </source>
</reference>
<dbReference type="Proteomes" id="UP001396334">
    <property type="component" value="Unassembled WGS sequence"/>
</dbReference>
<keyword evidence="2" id="KW-0812">Transmembrane</keyword>
<organism evidence="3 4">
    <name type="scientific">Hibiscus sabdariffa</name>
    <name type="common">roselle</name>
    <dbReference type="NCBI Taxonomy" id="183260"/>
    <lineage>
        <taxon>Eukaryota</taxon>
        <taxon>Viridiplantae</taxon>
        <taxon>Streptophyta</taxon>
        <taxon>Embryophyta</taxon>
        <taxon>Tracheophyta</taxon>
        <taxon>Spermatophyta</taxon>
        <taxon>Magnoliopsida</taxon>
        <taxon>eudicotyledons</taxon>
        <taxon>Gunneridae</taxon>
        <taxon>Pentapetalae</taxon>
        <taxon>rosids</taxon>
        <taxon>malvids</taxon>
        <taxon>Malvales</taxon>
        <taxon>Malvaceae</taxon>
        <taxon>Malvoideae</taxon>
        <taxon>Hibiscus</taxon>
    </lineage>
</organism>